<sequence>MSFHDLGIPESPSTVTVKIYNVVDEPNTVVVPASVFLSPVLPGNENLGFPVFAFLIENAATKQRVMFDLGPRKDLHNAVQSIAEAAKAGIVAFPVTRDIVEQLNDTDVDLDTISAVIWSHAHFDHIGDMSKFPSSIELVFGQDMVRPTESPDTQLNEGDLVGRQLVPIDFANSQLEISGFKAHDFYGDGSLYLLDVPGHLEGHICALARVTPTSFLLLAGDAVFHPGLIRPTAKLRQLFPYTSQLVSATRHSISATHFPPLDSAGKFDLAARTTPLLDISESGYFEDPPTVRASMKKIQIFDENPDVFVVFGHDESLMSVVGQLPTSLDGWKAKGWKERHAWAFLDEKSPAFRFNMKASV</sequence>
<dbReference type="InterPro" id="IPR001279">
    <property type="entry name" value="Metallo-B-lactamas"/>
</dbReference>
<name>A0AAD6XJ91_9AGAR</name>
<keyword evidence="3" id="KW-0378">Hydrolase</keyword>
<accession>A0AAD6XJ91</accession>
<keyword evidence="2" id="KW-0479">Metal-binding</keyword>
<evidence type="ECO:0000256" key="4">
    <source>
        <dbReference type="ARBA" id="ARBA00022833"/>
    </source>
</evidence>
<dbReference type="PANTHER" id="PTHR42978">
    <property type="entry name" value="QUORUM-QUENCHING LACTONASE YTNP-RELATED-RELATED"/>
    <property type="match status" value="1"/>
</dbReference>
<evidence type="ECO:0000256" key="3">
    <source>
        <dbReference type="ARBA" id="ARBA00022801"/>
    </source>
</evidence>
<dbReference type="CDD" id="cd07730">
    <property type="entry name" value="metallo-hydrolase-like_MBL-fold"/>
    <property type="match status" value="1"/>
</dbReference>
<evidence type="ECO:0000256" key="1">
    <source>
        <dbReference type="ARBA" id="ARBA00007749"/>
    </source>
</evidence>
<feature type="domain" description="Metallo-beta-lactamase" evidence="5">
    <location>
        <begin position="50"/>
        <end position="257"/>
    </location>
</feature>
<reference evidence="6" key="1">
    <citation type="submission" date="2023-03" db="EMBL/GenBank/DDBJ databases">
        <title>Massive genome expansion in bonnet fungi (Mycena s.s.) driven by repeated elements and novel gene families across ecological guilds.</title>
        <authorList>
            <consortium name="Lawrence Berkeley National Laboratory"/>
            <person name="Harder C.B."/>
            <person name="Miyauchi S."/>
            <person name="Viragh M."/>
            <person name="Kuo A."/>
            <person name="Thoen E."/>
            <person name="Andreopoulos B."/>
            <person name="Lu D."/>
            <person name="Skrede I."/>
            <person name="Drula E."/>
            <person name="Henrissat B."/>
            <person name="Morin E."/>
            <person name="Kohler A."/>
            <person name="Barry K."/>
            <person name="LaButti K."/>
            <person name="Morin E."/>
            <person name="Salamov A."/>
            <person name="Lipzen A."/>
            <person name="Mereny Z."/>
            <person name="Hegedus B."/>
            <person name="Baldrian P."/>
            <person name="Stursova M."/>
            <person name="Weitz H."/>
            <person name="Taylor A."/>
            <person name="Grigoriev I.V."/>
            <person name="Nagy L.G."/>
            <person name="Martin F."/>
            <person name="Kauserud H."/>
        </authorList>
    </citation>
    <scope>NUCLEOTIDE SEQUENCE</scope>
    <source>
        <strain evidence="6">CBHHK173m</strain>
    </source>
</reference>
<dbReference type="InterPro" id="IPR036866">
    <property type="entry name" value="RibonucZ/Hydroxyglut_hydro"/>
</dbReference>
<dbReference type="EMBL" id="JARJCN010000065">
    <property type="protein sequence ID" value="KAJ7078542.1"/>
    <property type="molecule type" value="Genomic_DNA"/>
</dbReference>
<dbReference type="AlphaFoldDB" id="A0AAD6XJ91"/>
<comment type="caution">
    <text evidence="6">The sequence shown here is derived from an EMBL/GenBank/DDBJ whole genome shotgun (WGS) entry which is preliminary data.</text>
</comment>
<dbReference type="InterPro" id="IPR051013">
    <property type="entry name" value="MBL_superfamily_lactonases"/>
</dbReference>
<protein>
    <submittedName>
        <fullName evidence="6">Beta-lactamase-like protein</fullName>
    </submittedName>
</protein>
<evidence type="ECO:0000259" key="5">
    <source>
        <dbReference type="SMART" id="SM00849"/>
    </source>
</evidence>
<evidence type="ECO:0000313" key="6">
    <source>
        <dbReference type="EMBL" id="KAJ7078542.1"/>
    </source>
</evidence>
<dbReference type="PANTHER" id="PTHR42978:SF5">
    <property type="entry name" value="METALLO-BETA-LACTAMASE DOMAIN-CONTAINING PROTEIN"/>
    <property type="match status" value="1"/>
</dbReference>
<dbReference type="Pfam" id="PF00753">
    <property type="entry name" value="Lactamase_B"/>
    <property type="match status" value="1"/>
</dbReference>
<dbReference type="GO" id="GO:0016787">
    <property type="term" value="F:hydrolase activity"/>
    <property type="evidence" value="ECO:0007669"/>
    <property type="project" value="UniProtKB-KW"/>
</dbReference>
<dbReference type="GO" id="GO:0046872">
    <property type="term" value="F:metal ion binding"/>
    <property type="evidence" value="ECO:0007669"/>
    <property type="project" value="UniProtKB-KW"/>
</dbReference>
<evidence type="ECO:0000256" key="2">
    <source>
        <dbReference type="ARBA" id="ARBA00022723"/>
    </source>
</evidence>
<keyword evidence="4" id="KW-0862">Zinc</keyword>
<dbReference type="Proteomes" id="UP001222325">
    <property type="component" value="Unassembled WGS sequence"/>
</dbReference>
<organism evidence="6 7">
    <name type="scientific">Mycena belliarum</name>
    <dbReference type="NCBI Taxonomy" id="1033014"/>
    <lineage>
        <taxon>Eukaryota</taxon>
        <taxon>Fungi</taxon>
        <taxon>Dikarya</taxon>
        <taxon>Basidiomycota</taxon>
        <taxon>Agaricomycotina</taxon>
        <taxon>Agaricomycetes</taxon>
        <taxon>Agaricomycetidae</taxon>
        <taxon>Agaricales</taxon>
        <taxon>Marasmiineae</taxon>
        <taxon>Mycenaceae</taxon>
        <taxon>Mycena</taxon>
    </lineage>
</organism>
<dbReference type="SMART" id="SM00849">
    <property type="entry name" value="Lactamase_B"/>
    <property type="match status" value="1"/>
</dbReference>
<comment type="similarity">
    <text evidence="1">Belongs to the metallo-beta-lactamase superfamily.</text>
</comment>
<proteinExistence type="inferred from homology"/>
<keyword evidence="7" id="KW-1185">Reference proteome</keyword>
<dbReference type="Gene3D" id="3.60.15.10">
    <property type="entry name" value="Ribonuclease Z/Hydroxyacylglutathione hydrolase-like"/>
    <property type="match status" value="1"/>
</dbReference>
<evidence type="ECO:0000313" key="7">
    <source>
        <dbReference type="Proteomes" id="UP001222325"/>
    </source>
</evidence>
<gene>
    <name evidence="6" type="ORF">B0H15DRAFT_860006</name>
</gene>
<dbReference type="SUPFAM" id="SSF56281">
    <property type="entry name" value="Metallo-hydrolase/oxidoreductase"/>
    <property type="match status" value="1"/>
</dbReference>